<dbReference type="AlphaFoldDB" id="A0A6J4NIU9"/>
<dbReference type="InterPro" id="IPR029063">
    <property type="entry name" value="SAM-dependent_MTases_sf"/>
</dbReference>
<evidence type="ECO:0000313" key="1">
    <source>
        <dbReference type="EMBL" id="CAA9386259.1"/>
    </source>
</evidence>
<evidence type="ECO:0008006" key="2">
    <source>
        <dbReference type="Google" id="ProtNLM"/>
    </source>
</evidence>
<sequence>MGPFGGDEAFCYEIRGSLEASYLGANDPRGGSGFRGDDAGRWERAWRPIASAVDRDGTFLDVGCANGLLMESLVAWCGEDGRNVEPYGLDLIPSLADLARERLSRWKNRIFTGNVLGWEPPFRFDFVRTELVYVPRDRRRELVERLLDRYLVTGGRLILCSYGSSRRGAEPVGETLRGWGYAGTGEFEGKDTSGAVITPVAWIDAPHPLTP</sequence>
<name>A0A6J4NIU9_9ACTN</name>
<organism evidence="1">
    <name type="scientific">uncultured Rubrobacteraceae bacterium</name>
    <dbReference type="NCBI Taxonomy" id="349277"/>
    <lineage>
        <taxon>Bacteria</taxon>
        <taxon>Bacillati</taxon>
        <taxon>Actinomycetota</taxon>
        <taxon>Rubrobacteria</taxon>
        <taxon>Rubrobacterales</taxon>
        <taxon>Rubrobacteraceae</taxon>
        <taxon>environmental samples</taxon>
    </lineage>
</organism>
<dbReference type="EMBL" id="CADCUV010000015">
    <property type="protein sequence ID" value="CAA9386259.1"/>
    <property type="molecule type" value="Genomic_DNA"/>
</dbReference>
<protein>
    <recommendedName>
        <fullName evidence="2">Methyltransferase domain-containing protein</fullName>
    </recommendedName>
</protein>
<accession>A0A6J4NIU9</accession>
<gene>
    <name evidence="1" type="ORF">AVDCRST_MAG22-288</name>
</gene>
<dbReference type="Gene3D" id="3.40.50.150">
    <property type="entry name" value="Vaccinia Virus protein VP39"/>
    <property type="match status" value="1"/>
</dbReference>
<dbReference type="SUPFAM" id="SSF53335">
    <property type="entry name" value="S-adenosyl-L-methionine-dependent methyltransferases"/>
    <property type="match status" value="1"/>
</dbReference>
<reference evidence="1" key="1">
    <citation type="submission" date="2020-02" db="EMBL/GenBank/DDBJ databases">
        <authorList>
            <person name="Meier V. D."/>
        </authorList>
    </citation>
    <scope>NUCLEOTIDE SEQUENCE</scope>
    <source>
        <strain evidence="1">AVDCRST_MAG22</strain>
    </source>
</reference>
<dbReference type="CDD" id="cd02440">
    <property type="entry name" value="AdoMet_MTases"/>
    <property type="match status" value="1"/>
</dbReference>
<proteinExistence type="predicted"/>